<dbReference type="InterPro" id="IPR019576">
    <property type="entry name" value="Pyridoxamine_oxidase_dimer_C"/>
</dbReference>
<dbReference type="PANTHER" id="PTHR10851:SF0">
    <property type="entry name" value="PYRIDOXINE-5'-PHOSPHATE OXIDASE"/>
    <property type="match status" value="1"/>
</dbReference>
<evidence type="ECO:0000256" key="6">
    <source>
        <dbReference type="ARBA" id="ARBA00011738"/>
    </source>
</evidence>
<dbReference type="InterPro" id="IPR019740">
    <property type="entry name" value="Pyridox_Oxase_CS"/>
</dbReference>
<evidence type="ECO:0000313" key="14">
    <source>
        <dbReference type="Proteomes" id="UP000192223"/>
    </source>
</evidence>
<evidence type="ECO:0000256" key="7">
    <source>
        <dbReference type="ARBA" id="ARBA00012801"/>
    </source>
</evidence>
<dbReference type="InterPro" id="IPR011576">
    <property type="entry name" value="Pyridox_Oxase_N"/>
</dbReference>
<dbReference type="InterPro" id="IPR000659">
    <property type="entry name" value="Pyridox_Oxase"/>
</dbReference>
<dbReference type="PROSITE" id="PS01064">
    <property type="entry name" value="PYRIDOX_OXIDASE"/>
    <property type="match status" value="1"/>
</dbReference>
<keyword evidence="10" id="KW-0560">Oxidoreductase</keyword>
<dbReference type="FunCoup" id="A0A7F5RCL0">
    <property type="interactions" value="1016"/>
</dbReference>
<keyword evidence="11" id="KW-0664">Pyridoxine biosynthesis</keyword>
<dbReference type="AlphaFoldDB" id="A0A7F5RCL0"/>
<dbReference type="NCBIfam" id="TIGR00558">
    <property type="entry name" value="pdxH"/>
    <property type="match status" value="1"/>
</dbReference>
<accession>A0A7F5RCL0</accession>
<evidence type="ECO:0000256" key="9">
    <source>
        <dbReference type="ARBA" id="ARBA00022643"/>
    </source>
</evidence>
<dbReference type="GO" id="GO:0004733">
    <property type="term" value="F:pyridoxamine phosphate oxidase activity"/>
    <property type="evidence" value="ECO:0007669"/>
    <property type="project" value="UniProtKB-EC"/>
</dbReference>
<comment type="pathway">
    <text evidence="4">Cofactor metabolism; pyridoxal 5'-phosphate salvage; pyridoxal 5'-phosphate from pyridoxine 5'-phosphate: step 1/1.</text>
</comment>
<evidence type="ECO:0000256" key="10">
    <source>
        <dbReference type="ARBA" id="ARBA00023002"/>
    </source>
</evidence>
<dbReference type="Proteomes" id="UP000192223">
    <property type="component" value="Unplaced"/>
</dbReference>
<evidence type="ECO:0000256" key="3">
    <source>
        <dbReference type="ARBA" id="ARBA00004738"/>
    </source>
</evidence>
<dbReference type="EC" id="1.4.3.5" evidence="7"/>
<dbReference type="HAMAP" id="MF_01629">
    <property type="entry name" value="PdxH"/>
    <property type="match status" value="1"/>
</dbReference>
<evidence type="ECO:0000259" key="13">
    <source>
        <dbReference type="Pfam" id="PF10590"/>
    </source>
</evidence>
<dbReference type="SUPFAM" id="SSF50475">
    <property type="entry name" value="FMN-binding split barrel"/>
    <property type="match status" value="1"/>
</dbReference>
<dbReference type="GO" id="GO:0010181">
    <property type="term" value="F:FMN binding"/>
    <property type="evidence" value="ECO:0007669"/>
    <property type="project" value="InterPro"/>
</dbReference>
<evidence type="ECO:0000256" key="1">
    <source>
        <dbReference type="ARBA" id="ARBA00001917"/>
    </source>
</evidence>
<keyword evidence="8" id="KW-0285">Flavoprotein</keyword>
<evidence type="ECO:0000259" key="12">
    <source>
        <dbReference type="Pfam" id="PF01243"/>
    </source>
</evidence>
<comment type="function">
    <text evidence="2">Catalyzes the oxidation of either pyridoxine 5'-phosphate (PNP) or pyridoxamine 5'-phosphate (PMP) into pyridoxal 5'-phosphate (PLP).</text>
</comment>
<dbReference type="Pfam" id="PF10590">
    <property type="entry name" value="PNP_phzG_C"/>
    <property type="match status" value="1"/>
</dbReference>
<reference evidence="15" key="1">
    <citation type="submission" date="2025-08" db="UniProtKB">
        <authorList>
            <consortium name="RefSeq"/>
        </authorList>
    </citation>
    <scope>IDENTIFICATION</scope>
    <source>
        <tissue evidence="15">Entire body</tissue>
    </source>
</reference>
<feature type="domain" description="Pyridoxine 5'-phosphate oxidase dimerisation C-terminal" evidence="13">
    <location>
        <begin position="204"/>
        <end position="258"/>
    </location>
</feature>
<dbReference type="GeneID" id="108740963"/>
<dbReference type="UniPathway" id="UPA01068">
    <property type="reaction ID" value="UER00304"/>
</dbReference>
<dbReference type="OrthoDB" id="303614at2759"/>
<evidence type="ECO:0000256" key="5">
    <source>
        <dbReference type="ARBA" id="ARBA00007301"/>
    </source>
</evidence>
<name>A0A7F5RCL0_AGRPL</name>
<dbReference type="RefSeq" id="XP_025833711.1">
    <property type="nucleotide sequence ID" value="XM_025977926.1"/>
</dbReference>
<dbReference type="InParanoid" id="A0A7F5RCL0"/>
<comment type="subunit">
    <text evidence="6">Homodimer.</text>
</comment>
<proteinExistence type="inferred from homology"/>
<comment type="similarity">
    <text evidence="5">Belongs to the pyridoxamine 5'-phosphate oxidase family.</text>
</comment>
<evidence type="ECO:0000313" key="15">
    <source>
        <dbReference type="RefSeq" id="XP_025833711.1"/>
    </source>
</evidence>
<evidence type="ECO:0000256" key="2">
    <source>
        <dbReference type="ARBA" id="ARBA00003691"/>
    </source>
</evidence>
<comment type="cofactor">
    <cofactor evidence="1">
        <name>FMN</name>
        <dbReference type="ChEBI" id="CHEBI:58210"/>
    </cofactor>
</comment>
<evidence type="ECO:0000256" key="4">
    <source>
        <dbReference type="ARBA" id="ARBA00005037"/>
    </source>
</evidence>
<dbReference type="GO" id="GO:0008615">
    <property type="term" value="P:pyridoxine biosynthetic process"/>
    <property type="evidence" value="ECO:0007669"/>
    <property type="project" value="UniProtKB-KW"/>
</dbReference>
<gene>
    <name evidence="15" type="primary">LOC108740963</name>
</gene>
<sequence length="258" mass="30246">MLTLKINNKLQLFRNKIYICQRIIVRKIDMDISGMRHEYNTRINLLLEENLQSKDPFVIFDQWFNEAKKCDKIIEPNAMCLATANKNSVPSARFVLCKGYGNKGFKFFTHYTSRKGQELEENPQAALTFYWAPFSRSVRIEGVIEKLPFSEADEYFNARPYQSQIGALCSDQSKPIEGRHVLANLEKELRAKYKEGEVPRPKMWGGYLLVPKSIEFWQGQNDRIHDRIKFIKPINNEVTGEKYLHEGENGWYYHRLAP</sequence>
<dbReference type="InterPro" id="IPR012349">
    <property type="entry name" value="Split_barrel_FMN-bd"/>
</dbReference>
<protein>
    <recommendedName>
        <fullName evidence="7">pyridoxal 5'-phosphate synthase</fullName>
        <ecNumber evidence="7">1.4.3.5</ecNumber>
    </recommendedName>
</protein>
<dbReference type="Pfam" id="PF01243">
    <property type="entry name" value="PNPOx_N"/>
    <property type="match status" value="1"/>
</dbReference>
<feature type="domain" description="Pyridoxamine 5'-phosphate oxidase N-terminal" evidence="12">
    <location>
        <begin position="73"/>
        <end position="182"/>
    </location>
</feature>
<dbReference type="PIRSF" id="PIRSF000190">
    <property type="entry name" value="Pyd_amn-ph_oxd"/>
    <property type="match status" value="1"/>
</dbReference>
<dbReference type="Gene3D" id="2.30.110.10">
    <property type="entry name" value="Electron Transport, Fmn-binding Protein, Chain A"/>
    <property type="match status" value="1"/>
</dbReference>
<dbReference type="NCBIfam" id="NF004231">
    <property type="entry name" value="PRK05679.1"/>
    <property type="match status" value="1"/>
</dbReference>
<dbReference type="FunFam" id="2.30.110.10:FF:000005">
    <property type="entry name" value="NAD(P)H-hydrate epimerase"/>
    <property type="match status" value="1"/>
</dbReference>
<comment type="pathway">
    <text evidence="3">Cofactor metabolism; pyridoxal 5'-phosphate salvage; pyridoxal 5'-phosphate from pyridoxamine 5'-phosphate: step 1/1.</text>
</comment>
<dbReference type="PANTHER" id="PTHR10851">
    <property type="entry name" value="PYRIDOXINE-5-PHOSPHATE OXIDASE"/>
    <property type="match status" value="1"/>
</dbReference>
<keyword evidence="9" id="KW-0288">FMN</keyword>
<evidence type="ECO:0000256" key="11">
    <source>
        <dbReference type="ARBA" id="ARBA00023096"/>
    </source>
</evidence>
<dbReference type="KEGG" id="apln:108740963"/>
<organism evidence="14 15">
    <name type="scientific">Agrilus planipennis</name>
    <name type="common">Emerald ash borer</name>
    <name type="synonym">Agrilus marcopoli</name>
    <dbReference type="NCBI Taxonomy" id="224129"/>
    <lineage>
        <taxon>Eukaryota</taxon>
        <taxon>Metazoa</taxon>
        <taxon>Ecdysozoa</taxon>
        <taxon>Arthropoda</taxon>
        <taxon>Hexapoda</taxon>
        <taxon>Insecta</taxon>
        <taxon>Pterygota</taxon>
        <taxon>Neoptera</taxon>
        <taxon>Endopterygota</taxon>
        <taxon>Coleoptera</taxon>
        <taxon>Polyphaga</taxon>
        <taxon>Elateriformia</taxon>
        <taxon>Buprestoidea</taxon>
        <taxon>Buprestidae</taxon>
        <taxon>Agrilinae</taxon>
        <taxon>Agrilus</taxon>
    </lineage>
</organism>
<evidence type="ECO:0000256" key="8">
    <source>
        <dbReference type="ARBA" id="ARBA00022630"/>
    </source>
</evidence>
<keyword evidence="14" id="KW-1185">Reference proteome</keyword>